<proteinExistence type="predicted"/>
<feature type="region of interest" description="Disordered" evidence="1">
    <location>
        <begin position="1"/>
        <end position="78"/>
    </location>
</feature>
<evidence type="ECO:0000259" key="2">
    <source>
        <dbReference type="Pfam" id="PF20586"/>
    </source>
</evidence>
<feature type="compositionally biased region" description="Basic and acidic residues" evidence="1">
    <location>
        <begin position="16"/>
        <end position="31"/>
    </location>
</feature>
<evidence type="ECO:0000313" key="4">
    <source>
        <dbReference type="Proteomes" id="UP000005629"/>
    </source>
</evidence>
<evidence type="ECO:0000313" key="3">
    <source>
        <dbReference type="EMBL" id="AEM58850.1"/>
    </source>
</evidence>
<dbReference type="InterPro" id="IPR046738">
    <property type="entry name" value="DUF6788"/>
</dbReference>
<dbReference type="Proteomes" id="UP000005629">
    <property type="component" value="Chromosome II"/>
</dbReference>
<gene>
    <name evidence="3" type="ordered locus">HAH_4175</name>
</gene>
<accession>G0HZQ5</accession>
<dbReference type="Pfam" id="PF20586">
    <property type="entry name" value="DUF6788"/>
    <property type="match status" value="1"/>
</dbReference>
<reference evidence="3 4" key="1">
    <citation type="journal article" date="2011" name="J. Bacteriol.">
        <title>Complete genome sequence of Haloarcula hispanica, a model haloarchaeon for studying genetics, metabolism, and virus-host interaction.</title>
        <authorList>
            <person name="Liu H."/>
            <person name="Wu Z."/>
            <person name="Li M."/>
            <person name="Zhang F."/>
            <person name="Zheng H."/>
            <person name="Han J."/>
            <person name="Liu J."/>
            <person name="Zhou J."/>
            <person name="Wang S."/>
            <person name="Xiang H."/>
        </authorList>
    </citation>
    <scope>NUCLEOTIDE SEQUENCE [LARGE SCALE GENOMIC DNA]</scope>
    <source>
        <strain evidence="4">ATCC 33960 / DSM 4426 / JCM 8911 / NBRC 102182 / NCIMB 2187 / VKM B-1755</strain>
    </source>
</reference>
<feature type="compositionally biased region" description="Basic and acidic residues" evidence="1">
    <location>
        <begin position="43"/>
        <end position="78"/>
    </location>
</feature>
<dbReference type="eggNOG" id="arCOG06178">
    <property type="taxonomic scope" value="Archaea"/>
</dbReference>
<dbReference type="EMBL" id="CP002922">
    <property type="protein sequence ID" value="AEM58850.1"/>
    <property type="molecule type" value="Genomic_DNA"/>
</dbReference>
<protein>
    <recommendedName>
        <fullName evidence="2">DUF6788 domain-containing protein</fullName>
    </recommendedName>
</protein>
<dbReference type="AlphaFoldDB" id="G0HZQ5"/>
<sequence>MSSTLGAGKRYHKRSKTEELDHSEYETKSDAEVAESLGLAHLPEADQSDKEPIPELVDRRTGEGLAGYEKRVGEEADHTRLANETRAIVESSETTTAEASTEEPTFETTKYTAAWVTDNSRPDEVDEQQDELPDNVPPKATVTIKEINDNRYYYWQWREDDKVISKYKGPVNPDE</sequence>
<dbReference type="KEGG" id="hhi:HAH_4175"/>
<dbReference type="HOGENOM" id="CLU_1529179_0_0_2"/>
<organism evidence="3 4">
    <name type="scientific">Haloarcula hispanica (strain ATCC 33960 / DSM 4426 / JCM 8911 / NBRC 102182 / NCIMB 2187 / VKM B-1755)</name>
    <dbReference type="NCBI Taxonomy" id="634497"/>
    <lineage>
        <taxon>Archaea</taxon>
        <taxon>Methanobacteriati</taxon>
        <taxon>Methanobacteriota</taxon>
        <taxon>Stenosarchaea group</taxon>
        <taxon>Halobacteria</taxon>
        <taxon>Halobacteriales</taxon>
        <taxon>Haloarculaceae</taxon>
        <taxon>Haloarcula</taxon>
    </lineage>
</organism>
<feature type="domain" description="DUF6788" evidence="2">
    <location>
        <begin position="129"/>
        <end position="174"/>
    </location>
</feature>
<evidence type="ECO:0000256" key="1">
    <source>
        <dbReference type="SAM" id="MobiDB-lite"/>
    </source>
</evidence>
<name>G0HZQ5_HALHT</name>